<dbReference type="InterPro" id="IPR002018">
    <property type="entry name" value="CarbesteraseB"/>
</dbReference>
<feature type="chain" id="PRO_5023149141" evidence="2">
    <location>
        <begin position="17"/>
        <end position="550"/>
    </location>
</feature>
<dbReference type="SUPFAM" id="SSF53474">
    <property type="entry name" value="alpha/beta-Hydrolases"/>
    <property type="match status" value="1"/>
</dbReference>
<evidence type="ECO:0000256" key="1">
    <source>
        <dbReference type="ARBA" id="ARBA00023180"/>
    </source>
</evidence>
<evidence type="ECO:0000259" key="3">
    <source>
        <dbReference type="Pfam" id="PF00135"/>
    </source>
</evidence>
<evidence type="ECO:0000313" key="4">
    <source>
        <dbReference type="EMBL" id="QEA03464.1"/>
    </source>
</evidence>
<evidence type="ECO:0000256" key="2">
    <source>
        <dbReference type="SAM" id="SignalP"/>
    </source>
</evidence>
<dbReference type="EMBL" id="MK864074">
    <property type="protein sequence ID" value="QEA03464.1"/>
    <property type="molecule type" value="mRNA"/>
</dbReference>
<name>A0A5B8R4Y8_PLOIN</name>
<keyword evidence="2" id="KW-0732">Signal</keyword>
<organism evidence="4">
    <name type="scientific">Plodia interpunctella</name>
    <name type="common">Indianmeal moth</name>
    <dbReference type="NCBI Taxonomy" id="58824"/>
    <lineage>
        <taxon>Eukaryota</taxon>
        <taxon>Metazoa</taxon>
        <taxon>Ecdysozoa</taxon>
        <taxon>Arthropoda</taxon>
        <taxon>Hexapoda</taxon>
        <taxon>Insecta</taxon>
        <taxon>Pterygota</taxon>
        <taxon>Neoptera</taxon>
        <taxon>Endopterygota</taxon>
        <taxon>Lepidoptera</taxon>
        <taxon>Glossata</taxon>
        <taxon>Ditrysia</taxon>
        <taxon>Pyraloidea</taxon>
        <taxon>Pyralidae</taxon>
        <taxon>Phycitinae</taxon>
        <taxon>Plodia</taxon>
    </lineage>
</organism>
<dbReference type="InterPro" id="IPR050309">
    <property type="entry name" value="Type-B_Carboxylest/Lipase"/>
</dbReference>
<dbReference type="AlphaFoldDB" id="A0A5B8R4Y8"/>
<proteinExistence type="evidence at transcript level"/>
<dbReference type="InterPro" id="IPR029058">
    <property type="entry name" value="AB_hydrolase_fold"/>
</dbReference>
<feature type="domain" description="Carboxylesterase type B" evidence="3">
    <location>
        <begin position="22"/>
        <end position="496"/>
    </location>
</feature>
<accession>A0A5B8R4Y8</accession>
<sequence>MFLIILLSAALAVTSGQRTLSVNTTEGVVVGYGDDYFEFYGLRYGGPVSGANRFKAPSPATPYPSEFHAMDRNIRCIQPTSSGHVGVEDCLYLDVFTKNVTYAKPVLVWLESEGYQLSRMPSSFRQLVTNDAVVVSLNYRLSIFGFLCLGVAEAPGNAGLKDIVLGLNWIKNNIAGFGGDPTNVVLLGHGSGAAIVDLLTMSPLAEGLFHKAIVLSGSVLAPWAVAYDPIGYAEIVGAKLAYEGKNSAELARSLVNTNIEVLMPVLEQEFTNNSVLFAPCIENTQLNGSFLTDAPINILRSGNYSQVPYLIGYTDREGTIRAAEADTWKRPMFQNFTQFLGVDLAFDTDANKKNASASIFNFYFGNSTEMDIEDYLDYHGDTSILVPAIRGALERASTSSAKVHLFEFAYRGSTNADWTYPAIPLNGVKHGGILEYLFGTNLTEQGAQAMFSFIRRLLVFANAGTPNFATPRDDAAQWLTVSNSSFNYFYFGGSPGHPMVEESKINPHTQRMTFWNQLYSKYYKTPVPVSSASKIVGLSLLLILCQILVF</sequence>
<feature type="signal peptide" evidence="2">
    <location>
        <begin position="1"/>
        <end position="16"/>
    </location>
</feature>
<dbReference type="Pfam" id="PF00135">
    <property type="entry name" value="COesterase"/>
    <property type="match status" value="1"/>
</dbReference>
<protein>
    <submittedName>
        <fullName evidence="4">Carboxylesterase</fullName>
    </submittedName>
</protein>
<reference evidence="4" key="1">
    <citation type="submission" date="2019-04" db="EMBL/GenBank/DDBJ databases">
        <authorList>
            <person name="Zhang T.Jr."/>
        </authorList>
    </citation>
    <scope>NUCLEOTIDE SEQUENCE</scope>
    <source>
        <strain evidence="4">PintCXE14</strain>
    </source>
</reference>
<dbReference type="Gene3D" id="3.40.50.1820">
    <property type="entry name" value="alpha/beta hydrolase"/>
    <property type="match status" value="1"/>
</dbReference>
<dbReference type="PANTHER" id="PTHR11559">
    <property type="entry name" value="CARBOXYLESTERASE"/>
    <property type="match status" value="1"/>
</dbReference>
<keyword evidence="1" id="KW-0325">Glycoprotein</keyword>